<dbReference type="FunFam" id="3.30.160.60:FF:000072">
    <property type="entry name" value="zinc finger protein 143 isoform X1"/>
    <property type="match status" value="1"/>
</dbReference>
<evidence type="ECO:0000313" key="8">
    <source>
        <dbReference type="Proteomes" id="UP000187209"/>
    </source>
</evidence>
<evidence type="ECO:0000256" key="2">
    <source>
        <dbReference type="ARBA" id="ARBA00022737"/>
    </source>
</evidence>
<dbReference type="Pfam" id="PF00096">
    <property type="entry name" value="zf-C2H2"/>
    <property type="match status" value="2"/>
</dbReference>
<dbReference type="GO" id="GO:0000981">
    <property type="term" value="F:DNA-binding transcription factor activity, RNA polymerase II-specific"/>
    <property type="evidence" value="ECO:0007669"/>
    <property type="project" value="TreeGrafter"/>
</dbReference>
<dbReference type="Gene3D" id="3.30.160.60">
    <property type="entry name" value="Classic Zinc Finger"/>
    <property type="match status" value="2"/>
</dbReference>
<dbReference type="GO" id="GO:0005634">
    <property type="term" value="C:nucleus"/>
    <property type="evidence" value="ECO:0007669"/>
    <property type="project" value="UniProtKB-ARBA"/>
</dbReference>
<organism evidence="7 8">
    <name type="scientific">Stentor coeruleus</name>
    <dbReference type="NCBI Taxonomy" id="5963"/>
    <lineage>
        <taxon>Eukaryota</taxon>
        <taxon>Sar</taxon>
        <taxon>Alveolata</taxon>
        <taxon>Ciliophora</taxon>
        <taxon>Postciliodesmatophora</taxon>
        <taxon>Heterotrichea</taxon>
        <taxon>Heterotrichida</taxon>
        <taxon>Stentoridae</taxon>
        <taxon>Stentor</taxon>
    </lineage>
</organism>
<keyword evidence="1" id="KW-0479">Metal-binding</keyword>
<evidence type="ECO:0000256" key="3">
    <source>
        <dbReference type="ARBA" id="ARBA00022771"/>
    </source>
</evidence>
<reference evidence="7 8" key="1">
    <citation type="submission" date="2016-11" db="EMBL/GenBank/DDBJ databases">
        <title>The macronuclear genome of Stentor coeruleus: a giant cell with tiny introns.</title>
        <authorList>
            <person name="Slabodnick M."/>
            <person name="Ruby J.G."/>
            <person name="Reiff S.B."/>
            <person name="Swart E.C."/>
            <person name="Gosai S."/>
            <person name="Prabakaran S."/>
            <person name="Witkowska E."/>
            <person name="Larue G.E."/>
            <person name="Fisher S."/>
            <person name="Freeman R.M."/>
            <person name="Gunawardena J."/>
            <person name="Chu W."/>
            <person name="Stover N.A."/>
            <person name="Gregory B.D."/>
            <person name="Nowacki M."/>
            <person name="Derisi J."/>
            <person name="Roy S.W."/>
            <person name="Marshall W.F."/>
            <person name="Sood P."/>
        </authorList>
    </citation>
    <scope>NUCLEOTIDE SEQUENCE [LARGE SCALE GENOMIC DNA]</scope>
    <source>
        <strain evidence="7">WM001</strain>
    </source>
</reference>
<sequence length="156" mass="18053">MKTPRLYCEVSGCKKTFKSQEYLDIHIKNDHCSIDLTVHFDYKCPKCSKSLSTKQSLKEHFYTHTGERPYKCLEAGCGLMFRQSSQLSNHRKAHQETKKKFLKSPNVSLEFLSKLISQEDFKKYEIPDGPFSISDAKLPEIAPTGYKNLRNVELLK</sequence>
<feature type="domain" description="C2H2-type" evidence="6">
    <location>
        <begin position="70"/>
        <end position="99"/>
    </location>
</feature>
<keyword evidence="2" id="KW-0677">Repeat</keyword>
<gene>
    <name evidence="7" type="ORF">SteCoe_29973</name>
</gene>
<dbReference type="Pfam" id="PF13894">
    <property type="entry name" value="zf-C2H2_4"/>
    <property type="match status" value="1"/>
</dbReference>
<dbReference type="PROSITE" id="PS00028">
    <property type="entry name" value="ZINC_FINGER_C2H2_1"/>
    <property type="match status" value="2"/>
</dbReference>
<dbReference type="InterPro" id="IPR050329">
    <property type="entry name" value="GLI_C2H2-zinc-finger"/>
</dbReference>
<dbReference type="PROSITE" id="PS50157">
    <property type="entry name" value="ZINC_FINGER_C2H2_2"/>
    <property type="match status" value="2"/>
</dbReference>
<dbReference type="GO" id="GO:0008270">
    <property type="term" value="F:zinc ion binding"/>
    <property type="evidence" value="ECO:0007669"/>
    <property type="project" value="UniProtKB-KW"/>
</dbReference>
<dbReference type="InterPro" id="IPR036236">
    <property type="entry name" value="Znf_C2H2_sf"/>
</dbReference>
<evidence type="ECO:0000256" key="1">
    <source>
        <dbReference type="ARBA" id="ARBA00022723"/>
    </source>
</evidence>
<dbReference type="SUPFAM" id="SSF57667">
    <property type="entry name" value="beta-beta-alpha zinc fingers"/>
    <property type="match status" value="1"/>
</dbReference>
<evidence type="ECO:0000259" key="6">
    <source>
        <dbReference type="PROSITE" id="PS50157"/>
    </source>
</evidence>
<name>A0A1R2B4Q1_9CILI</name>
<evidence type="ECO:0000256" key="5">
    <source>
        <dbReference type="PROSITE-ProRule" id="PRU00042"/>
    </source>
</evidence>
<proteinExistence type="predicted"/>
<dbReference type="GO" id="GO:0000978">
    <property type="term" value="F:RNA polymerase II cis-regulatory region sequence-specific DNA binding"/>
    <property type="evidence" value="ECO:0007669"/>
    <property type="project" value="TreeGrafter"/>
</dbReference>
<evidence type="ECO:0000256" key="4">
    <source>
        <dbReference type="ARBA" id="ARBA00022833"/>
    </source>
</evidence>
<dbReference type="Proteomes" id="UP000187209">
    <property type="component" value="Unassembled WGS sequence"/>
</dbReference>
<dbReference type="OrthoDB" id="6077919at2759"/>
<dbReference type="GO" id="GO:0045944">
    <property type="term" value="P:positive regulation of transcription by RNA polymerase II"/>
    <property type="evidence" value="ECO:0007669"/>
    <property type="project" value="UniProtKB-ARBA"/>
</dbReference>
<dbReference type="PANTHER" id="PTHR19818">
    <property type="entry name" value="ZINC FINGER PROTEIN ZIC AND GLI"/>
    <property type="match status" value="1"/>
</dbReference>
<protein>
    <recommendedName>
        <fullName evidence="6">C2H2-type domain-containing protein</fullName>
    </recommendedName>
</protein>
<keyword evidence="8" id="KW-1185">Reference proteome</keyword>
<dbReference type="FunFam" id="3.30.160.60:FF:000176">
    <property type="entry name" value="zinc finger protein 70"/>
    <property type="match status" value="1"/>
</dbReference>
<dbReference type="PANTHER" id="PTHR19818:SF139">
    <property type="entry name" value="PAIR-RULE PROTEIN ODD-PAIRED"/>
    <property type="match status" value="1"/>
</dbReference>
<dbReference type="AlphaFoldDB" id="A0A1R2B4Q1"/>
<feature type="domain" description="C2H2-type" evidence="6">
    <location>
        <begin position="42"/>
        <end position="69"/>
    </location>
</feature>
<evidence type="ECO:0000313" key="7">
    <source>
        <dbReference type="EMBL" id="OMJ71729.1"/>
    </source>
</evidence>
<dbReference type="SMART" id="SM00355">
    <property type="entry name" value="ZnF_C2H2"/>
    <property type="match status" value="3"/>
</dbReference>
<comment type="caution">
    <text evidence="7">The sequence shown here is derived from an EMBL/GenBank/DDBJ whole genome shotgun (WGS) entry which is preliminary data.</text>
</comment>
<keyword evidence="4" id="KW-0862">Zinc</keyword>
<dbReference type="InterPro" id="IPR013087">
    <property type="entry name" value="Znf_C2H2_type"/>
</dbReference>
<dbReference type="EMBL" id="MPUH01000961">
    <property type="protein sequence ID" value="OMJ71729.1"/>
    <property type="molecule type" value="Genomic_DNA"/>
</dbReference>
<keyword evidence="3 5" id="KW-0863">Zinc-finger</keyword>
<accession>A0A1R2B4Q1</accession>